<evidence type="ECO:0000313" key="3">
    <source>
        <dbReference type="Proteomes" id="UP001212483"/>
    </source>
</evidence>
<proteinExistence type="predicted"/>
<keyword evidence="1" id="KW-0472">Membrane</keyword>
<organism evidence="2 3">
    <name type="scientific">Streptococcus salivarius</name>
    <dbReference type="NCBI Taxonomy" id="1304"/>
    <lineage>
        <taxon>Bacteria</taxon>
        <taxon>Bacillati</taxon>
        <taxon>Bacillota</taxon>
        <taxon>Bacilli</taxon>
        <taxon>Lactobacillales</taxon>
        <taxon>Streptococcaceae</taxon>
        <taxon>Streptococcus</taxon>
    </lineage>
</organism>
<accession>A0AB35IX07</accession>
<dbReference type="EMBL" id="JAQMJO010000003">
    <property type="protein sequence ID" value="MDB8605787.1"/>
    <property type="molecule type" value="Genomic_DNA"/>
</dbReference>
<feature type="transmembrane region" description="Helical" evidence="1">
    <location>
        <begin position="84"/>
        <end position="103"/>
    </location>
</feature>
<evidence type="ECO:0008006" key="4">
    <source>
        <dbReference type="Google" id="ProtNLM"/>
    </source>
</evidence>
<comment type="caution">
    <text evidence="2">The sequence shown here is derived from an EMBL/GenBank/DDBJ whole genome shotgun (WGS) entry which is preliminary data.</text>
</comment>
<evidence type="ECO:0000256" key="1">
    <source>
        <dbReference type="SAM" id="Phobius"/>
    </source>
</evidence>
<dbReference type="Proteomes" id="UP001212483">
    <property type="component" value="Unassembled WGS sequence"/>
</dbReference>
<gene>
    <name evidence="2" type="ORF">PNU22_04730</name>
</gene>
<sequence length="120" mass="14141">MKFIQTKVVQARSYDLWQIQFNILPQISHTFYRTKRNNEVLFLLIWLFEILNIAFHDVMGSMANKSTMFSKQSLIRLYKLENKGFVQCGQAFFLCFAPILPPISKFQFVLIIEVAQTKLN</sequence>
<feature type="transmembrane region" description="Helical" evidence="1">
    <location>
        <begin position="40"/>
        <end position="63"/>
    </location>
</feature>
<name>A0AB35IX07_STRSL</name>
<reference evidence="2" key="1">
    <citation type="submission" date="2023-01" db="EMBL/GenBank/DDBJ databases">
        <title>Human gut microbiome strain richness.</title>
        <authorList>
            <person name="Chen-Liaw A."/>
        </authorList>
    </citation>
    <scope>NUCLEOTIDE SEQUENCE</scope>
    <source>
        <strain evidence="2">1001283st1_B9_1001283B150217_161031</strain>
    </source>
</reference>
<dbReference type="AlphaFoldDB" id="A0AB35IX07"/>
<protein>
    <recommendedName>
        <fullName evidence="4">Transposase</fullName>
    </recommendedName>
</protein>
<keyword evidence="1" id="KW-1133">Transmembrane helix</keyword>
<dbReference type="RefSeq" id="WP_195187870.1">
    <property type="nucleotide sequence ID" value="NZ_JADMUM010000214.1"/>
</dbReference>
<evidence type="ECO:0000313" key="2">
    <source>
        <dbReference type="EMBL" id="MDB8605787.1"/>
    </source>
</evidence>
<keyword evidence="1" id="KW-0812">Transmembrane</keyword>